<keyword evidence="2" id="KW-0342">GTP-binding</keyword>
<evidence type="ECO:0000259" key="4">
    <source>
        <dbReference type="SMART" id="SM00864"/>
    </source>
</evidence>
<dbReference type="AlphaFoldDB" id="A0A382PTE7"/>
<dbReference type="PANTHER" id="PTHR30314:SF3">
    <property type="entry name" value="MITOCHONDRIAL DIVISION PROTEIN FSZA"/>
    <property type="match status" value="1"/>
</dbReference>
<dbReference type="GO" id="GO:0051301">
    <property type="term" value="P:cell division"/>
    <property type="evidence" value="ECO:0007669"/>
    <property type="project" value="TreeGrafter"/>
</dbReference>
<dbReference type="Pfam" id="PF00091">
    <property type="entry name" value="Tubulin"/>
    <property type="match status" value="1"/>
</dbReference>
<proteinExistence type="predicted"/>
<evidence type="ECO:0000313" key="5">
    <source>
        <dbReference type="EMBL" id="SVC75945.1"/>
    </source>
</evidence>
<organism evidence="5">
    <name type="scientific">marine metagenome</name>
    <dbReference type="NCBI Taxonomy" id="408172"/>
    <lineage>
        <taxon>unclassified sequences</taxon>
        <taxon>metagenomes</taxon>
        <taxon>ecological metagenomes</taxon>
    </lineage>
</organism>
<dbReference type="SUPFAM" id="SSF52490">
    <property type="entry name" value="Tubulin nucleotide-binding domain-like"/>
    <property type="match status" value="1"/>
</dbReference>
<feature type="region of interest" description="Disordered" evidence="3">
    <location>
        <begin position="1"/>
        <end position="81"/>
    </location>
</feature>
<evidence type="ECO:0000256" key="2">
    <source>
        <dbReference type="ARBA" id="ARBA00023134"/>
    </source>
</evidence>
<sequence>MSAEKPKGWQPELHEELRQLGAQESKGGPNKSRSESELKAISRESSEPKGSTGSQDHENKKRAGNTTPEVIAADSKKPGKKGAVIKKASKQGAVAKSVTTSIKQPPESLLRGAHIKVVGVGGGGGNAIKRMMRSGLQGVDFVAANTDQQALQSNDAPEKLQLGANLTHGLGAGANPEIGRQAALESTEQIADLLEGSDMVFVTGGLGGGTATGAAPVIARLANELGALTVAVVTQPFRFEGQRRMQQANQGLQELEDA</sequence>
<keyword evidence="1" id="KW-0547">Nucleotide-binding</keyword>
<protein>
    <recommendedName>
        <fullName evidence="4">Tubulin/FtsZ GTPase domain-containing protein</fullName>
    </recommendedName>
</protein>
<feature type="compositionally biased region" description="Basic and acidic residues" evidence="3">
    <location>
        <begin position="32"/>
        <end position="47"/>
    </location>
</feature>
<dbReference type="InterPro" id="IPR036525">
    <property type="entry name" value="Tubulin/FtsZ_GTPase_sf"/>
</dbReference>
<reference evidence="5" key="1">
    <citation type="submission" date="2018-05" db="EMBL/GenBank/DDBJ databases">
        <authorList>
            <person name="Lanie J.A."/>
            <person name="Ng W.-L."/>
            <person name="Kazmierczak K.M."/>
            <person name="Andrzejewski T.M."/>
            <person name="Davidsen T.M."/>
            <person name="Wayne K.J."/>
            <person name="Tettelin H."/>
            <person name="Glass J.I."/>
            <person name="Rusch D."/>
            <person name="Podicherti R."/>
            <person name="Tsui H.-C.T."/>
            <person name="Winkler M.E."/>
        </authorList>
    </citation>
    <scope>NUCLEOTIDE SEQUENCE</scope>
</reference>
<dbReference type="Gene3D" id="3.40.50.1440">
    <property type="entry name" value="Tubulin/FtsZ, GTPase domain"/>
    <property type="match status" value="1"/>
</dbReference>
<gene>
    <name evidence="5" type="ORF">METZ01_LOCUS328799</name>
</gene>
<accession>A0A382PTE7</accession>
<dbReference type="SMART" id="SM00864">
    <property type="entry name" value="Tubulin"/>
    <property type="match status" value="1"/>
</dbReference>
<dbReference type="GO" id="GO:0003924">
    <property type="term" value="F:GTPase activity"/>
    <property type="evidence" value="ECO:0007669"/>
    <property type="project" value="InterPro"/>
</dbReference>
<dbReference type="PRINTS" id="PR00423">
    <property type="entry name" value="CELLDVISFTSZ"/>
</dbReference>
<dbReference type="InterPro" id="IPR003008">
    <property type="entry name" value="Tubulin_FtsZ_GTPase"/>
</dbReference>
<dbReference type="InterPro" id="IPR020805">
    <property type="entry name" value="Cell_div_FtsZ_CS"/>
</dbReference>
<dbReference type="GO" id="GO:0032153">
    <property type="term" value="C:cell division site"/>
    <property type="evidence" value="ECO:0007669"/>
    <property type="project" value="TreeGrafter"/>
</dbReference>
<dbReference type="InterPro" id="IPR045061">
    <property type="entry name" value="FtsZ/CetZ"/>
</dbReference>
<name>A0A382PTE7_9ZZZZ</name>
<feature type="non-terminal residue" evidence="5">
    <location>
        <position position="258"/>
    </location>
</feature>
<evidence type="ECO:0000256" key="3">
    <source>
        <dbReference type="SAM" id="MobiDB-lite"/>
    </source>
</evidence>
<evidence type="ECO:0000256" key="1">
    <source>
        <dbReference type="ARBA" id="ARBA00022741"/>
    </source>
</evidence>
<dbReference type="PANTHER" id="PTHR30314">
    <property type="entry name" value="CELL DIVISION PROTEIN FTSZ-RELATED"/>
    <property type="match status" value="1"/>
</dbReference>
<dbReference type="GO" id="GO:0005525">
    <property type="term" value="F:GTP binding"/>
    <property type="evidence" value="ECO:0007669"/>
    <property type="project" value="UniProtKB-KW"/>
</dbReference>
<feature type="compositionally biased region" description="Basic and acidic residues" evidence="3">
    <location>
        <begin position="1"/>
        <end position="18"/>
    </location>
</feature>
<dbReference type="EMBL" id="UINC01109252">
    <property type="protein sequence ID" value="SVC75945.1"/>
    <property type="molecule type" value="Genomic_DNA"/>
</dbReference>
<dbReference type="GO" id="GO:0048285">
    <property type="term" value="P:organelle fission"/>
    <property type="evidence" value="ECO:0007669"/>
    <property type="project" value="TreeGrafter"/>
</dbReference>
<dbReference type="GO" id="GO:0005737">
    <property type="term" value="C:cytoplasm"/>
    <property type="evidence" value="ECO:0007669"/>
    <property type="project" value="TreeGrafter"/>
</dbReference>
<feature type="domain" description="Tubulin/FtsZ GTPase" evidence="4">
    <location>
        <begin position="114"/>
        <end position="258"/>
    </location>
</feature>
<dbReference type="PROSITE" id="PS01134">
    <property type="entry name" value="FTSZ_1"/>
    <property type="match status" value="1"/>
</dbReference>